<accession>A0A2N7AX01</accession>
<evidence type="ECO:0000313" key="5">
    <source>
        <dbReference type="Proteomes" id="UP000235649"/>
    </source>
</evidence>
<dbReference type="RefSeq" id="WP_102195289.1">
    <property type="nucleotide sequence ID" value="NZ_NIPR01000004.1"/>
</dbReference>
<dbReference type="OrthoDB" id="1652078at2"/>
<evidence type="ECO:0000256" key="1">
    <source>
        <dbReference type="SAM" id="Coils"/>
    </source>
</evidence>
<evidence type="ECO:0000256" key="2">
    <source>
        <dbReference type="SAM" id="Phobius"/>
    </source>
</evidence>
<dbReference type="InterPro" id="IPR032834">
    <property type="entry name" value="NatK-like_C"/>
</dbReference>
<organism evidence="4 5">
    <name type="scientific">Companilactobacillus nuruki</name>
    <dbReference type="NCBI Taxonomy" id="1993540"/>
    <lineage>
        <taxon>Bacteria</taxon>
        <taxon>Bacillati</taxon>
        <taxon>Bacillota</taxon>
        <taxon>Bacilli</taxon>
        <taxon>Lactobacillales</taxon>
        <taxon>Lactobacillaceae</taxon>
        <taxon>Companilactobacillus</taxon>
    </lineage>
</organism>
<feature type="coiled-coil region" evidence="1">
    <location>
        <begin position="223"/>
        <end position="253"/>
    </location>
</feature>
<feature type="transmembrane region" description="Helical" evidence="2">
    <location>
        <begin position="190"/>
        <end position="211"/>
    </location>
</feature>
<dbReference type="PANTHER" id="PTHR40448:SF1">
    <property type="entry name" value="TWO-COMPONENT SENSOR HISTIDINE KINASE"/>
    <property type="match status" value="1"/>
</dbReference>
<feature type="transmembrane region" description="Helical" evidence="2">
    <location>
        <begin position="39"/>
        <end position="70"/>
    </location>
</feature>
<keyword evidence="1" id="KW-0175">Coiled coil</keyword>
<evidence type="ECO:0000313" key="4">
    <source>
        <dbReference type="EMBL" id="PMD73310.1"/>
    </source>
</evidence>
<evidence type="ECO:0000259" key="3">
    <source>
        <dbReference type="Pfam" id="PF14501"/>
    </source>
</evidence>
<keyword evidence="2" id="KW-1133">Transmembrane helix</keyword>
<sequence>MISFSNISWYLASATNTLLLFMVLLVFVPEIVNRFNISIIILSSILFTFADVVKNGTSFVLITIVIFYMLRKSKRKKLFKLSIFLLDLLITISTQSIASYIVFNLLKITFSPALIESVVISLLISLLNWILAIGLVLIIRYLINKFYISDELIQWIILLSLTIITASYIGLVLTSRYLKVQLTYLKLTTAILFLIIAFITIGASFFIYGHIKKIQADAELKTIENTNLYIQELERKNEDLRGLKHDYKNLLLSLEATIKDDNNTEAIKKINAYTSTNSVNTKIEDSGLYSIDDELIRGIIVTKLVTAKNKNIETHFEIADSVNFANSNSVEITRILGILFDNAIEATIKSEKPILDFALISYDDSIEFIIKNSVSPNQKIDINNIYTSGFSTKKNHSGLGLANIKRIVDSNSNYYLNTSFKNGIFEVILTILEVK</sequence>
<dbReference type="InterPro" id="IPR036890">
    <property type="entry name" value="HATPase_C_sf"/>
</dbReference>
<dbReference type="Proteomes" id="UP000235649">
    <property type="component" value="Unassembled WGS sequence"/>
</dbReference>
<dbReference type="Gene3D" id="3.30.565.10">
    <property type="entry name" value="Histidine kinase-like ATPase, C-terminal domain"/>
    <property type="match status" value="1"/>
</dbReference>
<dbReference type="Pfam" id="PF14501">
    <property type="entry name" value="HATPase_c_5"/>
    <property type="match status" value="1"/>
</dbReference>
<dbReference type="PANTHER" id="PTHR40448">
    <property type="entry name" value="TWO-COMPONENT SENSOR HISTIDINE KINASE"/>
    <property type="match status" value="1"/>
</dbReference>
<reference evidence="4 5" key="1">
    <citation type="submission" date="2017-05" db="EMBL/GenBank/DDBJ databases">
        <title>Lactobacillus nurukis nov., sp. nov., isolated from nuruk.</title>
        <authorList>
            <person name="Kim S.-J."/>
        </authorList>
    </citation>
    <scope>NUCLEOTIDE SEQUENCE [LARGE SCALE GENOMIC DNA]</scope>
    <source>
        <strain evidence="4 5">SYF10-1a</strain>
    </source>
</reference>
<keyword evidence="5" id="KW-1185">Reference proteome</keyword>
<feature type="transmembrane region" description="Helical" evidence="2">
    <location>
        <begin position="82"/>
        <end position="106"/>
    </location>
</feature>
<feature type="transmembrane region" description="Helical" evidence="2">
    <location>
        <begin position="155"/>
        <end position="178"/>
    </location>
</feature>
<name>A0A2N7AX01_9LACO</name>
<dbReference type="AlphaFoldDB" id="A0A2N7AX01"/>
<protein>
    <recommendedName>
        <fullName evidence="3">Sensor histidine kinase NatK-like C-terminal domain-containing protein</fullName>
    </recommendedName>
</protein>
<feature type="domain" description="Sensor histidine kinase NatK-like C-terminal" evidence="3">
    <location>
        <begin position="329"/>
        <end position="431"/>
    </location>
</feature>
<comment type="caution">
    <text evidence="4">The sequence shown here is derived from an EMBL/GenBank/DDBJ whole genome shotgun (WGS) entry which is preliminary data.</text>
</comment>
<feature type="transmembrane region" description="Helical" evidence="2">
    <location>
        <begin position="7"/>
        <end position="27"/>
    </location>
</feature>
<dbReference type="GO" id="GO:0042802">
    <property type="term" value="F:identical protein binding"/>
    <property type="evidence" value="ECO:0007669"/>
    <property type="project" value="TreeGrafter"/>
</dbReference>
<feature type="transmembrane region" description="Helical" evidence="2">
    <location>
        <begin position="118"/>
        <end position="143"/>
    </location>
</feature>
<proteinExistence type="predicted"/>
<dbReference type="SUPFAM" id="SSF55874">
    <property type="entry name" value="ATPase domain of HSP90 chaperone/DNA topoisomerase II/histidine kinase"/>
    <property type="match status" value="1"/>
</dbReference>
<gene>
    <name evidence="4" type="ORF">CBP76_02160</name>
</gene>
<keyword evidence="2" id="KW-0472">Membrane</keyword>
<keyword evidence="2" id="KW-0812">Transmembrane</keyword>
<dbReference type="EMBL" id="NIPR01000004">
    <property type="protein sequence ID" value="PMD73310.1"/>
    <property type="molecule type" value="Genomic_DNA"/>
</dbReference>